<dbReference type="PANTHER" id="PTHR11161">
    <property type="entry name" value="O-ACYLTRANSFERASE"/>
    <property type="match status" value="1"/>
</dbReference>
<sequence>MSETTKHSNGISDNIASSVGDKDLNKVSEPGVAGKLILSFSVYTNGKKILSTNQGPSSISSINGIRFISMTWVILGHTYAFLFNVAGNMATFYPKQMDRWSFNAIGNALISVDSFFALSIVSFRLYYSGLLMSYLILKEMKKKKGACGINWGLFYFHRFWRVRFKRFKSLKADLITHFI</sequence>
<keyword evidence="1" id="KW-0812">Transmembrane</keyword>
<protein>
    <recommendedName>
        <fullName evidence="4">Acyltransferase 3 domain-containing protein</fullName>
    </recommendedName>
</protein>
<gene>
    <name evidence="2" type="ORF">KUTeg_017969</name>
</gene>
<feature type="transmembrane region" description="Helical" evidence="1">
    <location>
        <begin position="114"/>
        <end position="137"/>
    </location>
</feature>
<evidence type="ECO:0000256" key="1">
    <source>
        <dbReference type="SAM" id="Phobius"/>
    </source>
</evidence>
<dbReference type="InterPro" id="IPR052728">
    <property type="entry name" value="O2_lipid_transport_reg"/>
</dbReference>
<dbReference type="EMBL" id="JARBDR010000903">
    <property type="protein sequence ID" value="KAJ8304386.1"/>
    <property type="molecule type" value="Genomic_DNA"/>
</dbReference>
<evidence type="ECO:0000313" key="3">
    <source>
        <dbReference type="Proteomes" id="UP001217089"/>
    </source>
</evidence>
<dbReference type="PANTHER" id="PTHR11161:SF0">
    <property type="entry name" value="O-ACYLTRANSFERASE LIKE PROTEIN"/>
    <property type="match status" value="1"/>
</dbReference>
<keyword evidence="3" id="KW-1185">Reference proteome</keyword>
<accession>A0ABQ9EGJ2</accession>
<name>A0ABQ9EGJ2_TEGGR</name>
<keyword evidence="1" id="KW-1133">Transmembrane helix</keyword>
<reference evidence="2 3" key="1">
    <citation type="submission" date="2022-12" db="EMBL/GenBank/DDBJ databases">
        <title>Chromosome-level genome of Tegillarca granosa.</title>
        <authorList>
            <person name="Kim J."/>
        </authorList>
    </citation>
    <scope>NUCLEOTIDE SEQUENCE [LARGE SCALE GENOMIC DNA]</scope>
    <source>
        <strain evidence="2">Teg-2019</strain>
        <tissue evidence="2">Adductor muscle</tissue>
    </source>
</reference>
<evidence type="ECO:0008006" key="4">
    <source>
        <dbReference type="Google" id="ProtNLM"/>
    </source>
</evidence>
<organism evidence="2 3">
    <name type="scientific">Tegillarca granosa</name>
    <name type="common">Malaysian cockle</name>
    <name type="synonym">Anadara granosa</name>
    <dbReference type="NCBI Taxonomy" id="220873"/>
    <lineage>
        <taxon>Eukaryota</taxon>
        <taxon>Metazoa</taxon>
        <taxon>Spiralia</taxon>
        <taxon>Lophotrochozoa</taxon>
        <taxon>Mollusca</taxon>
        <taxon>Bivalvia</taxon>
        <taxon>Autobranchia</taxon>
        <taxon>Pteriomorphia</taxon>
        <taxon>Arcoida</taxon>
        <taxon>Arcoidea</taxon>
        <taxon>Arcidae</taxon>
        <taxon>Tegillarca</taxon>
    </lineage>
</organism>
<comment type="caution">
    <text evidence="2">The sequence shown here is derived from an EMBL/GenBank/DDBJ whole genome shotgun (WGS) entry which is preliminary data.</text>
</comment>
<keyword evidence="1" id="KW-0472">Membrane</keyword>
<evidence type="ECO:0000313" key="2">
    <source>
        <dbReference type="EMBL" id="KAJ8304386.1"/>
    </source>
</evidence>
<proteinExistence type="predicted"/>
<feature type="transmembrane region" description="Helical" evidence="1">
    <location>
        <begin position="72"/>
        <end position="94"/>
    </location>
</feature>
<dbReference type="Proteomes" id="UP001217089">
    <property type="component" value="Unassembled WGS sequence"/>
</dbReference>